<dbReference type="GO" id="GO:0016787">
    <property type="term" value="F:hydrolase activity"/>
    <property type="evidence" value="ECO:0007669"/>
    <property type="project" value="UniProtKB-KW"/>
</dbReference>
<keyword evidence="1" id="KW-1133">Transmembrane helix</keyword>
<keyword evidence="1" id="KW-0472">Membrane</keyword>
<comment type="caution">
    <text evidence="2">The sequence shown here is derived from an EMBL/GenBank/DDBJ whole genome shotgun (WGS) entry which is preliminary data.</text>
</comment>
<feature type="transmembrane region" description="Helical" evidence="1">
    <location>
        <begin position="29"/>
        <end position="54"/>
    </location>
</feature>
<protein>
    <submittedName>
        <fullName evidence="2">Metal-dependent hydrolase</fullName>
    </submittedName>
</protein>
<dbReference type="Proteomes" id="UP001321047">
    <property type="component" value="Unassembled WGS sequence"/>
</dbReference>
<keyword evidence="1" id="KW-0812">Transmembrane</keyword>
<dbReference type="EMBL" id="JAOPJZ010000001">
    <property type="protein sequence ID" value="MCU4750473.1"/>
    <property type="molecule type" value="Genomic_DNA"/>
</dbReference>
<evidence type="ECO:0000256" key="1">
    <source>
        <dbReference type="SAM" id="Phobius"/>
    </source>
</evidence>
<feature type="transmembrane region" description="Helical" evidence="1">
    <location>
        <begin position="86"/>
        <end position="107"/>
    </location>
</feature>
<organism evidence="2 3">
    <name type="scientific">Natronosalvus hydrolyticus</name>
    <dbReference type="NCBI Taxonomy" id="2979988"/>
    <lineage>
        <taxon>Archaea</taxon>
        <taxon>Methanobacteriati</taxon>
        <taxon>Methanobacteriota</taxon>
        <taxon>Stenosarchaea group</taxon>
        <taxon>Halobacteria</taxon>
        <taxon>Halobacteriales</taxon>
        <taxon>Natrialbaceae</taxon>
        <taxon>Natronosalvus</taxon>
    </lineage>
</organism>
<name>A0AAP2Z5G3_9EURY</name>
<dbReference type="Pfam" id="PF04307">
    <property type="entry name" value="YdjM"/>
    <property type="match status" value="1"/>
</dbReference>
<proteinExistence type="predicted"/>
<evidence type="ECO:0000313" key="3">
    <source>
        <dbReference type="Proteomes" id="UP001321047"/>
    </source>
</evidence>
<feature type="transmembrane region" description="Helical" evidence="1">
    <location>
        <begin position="60"/>
        <end position="79"/>
    </location>
</feature>
<dbReference type="InterPro" id="IPR007404">
    <property type="entry name" value="YdjM-like"/>
</dbReference>
<accession>A0AAP2Z5G3</accession>
<keyword evidence="2" id="KW-0378">Hydrolase</keyword>
<sequence>MQPIVHLSVGYLCYAAYTRWRRGERPRGVPVLVVLVGAGLPDLLDKPLAAAGIVDVGRTVGHSLFTAVIVMTIVWQVAARRNRRPLAIAFIIGYASHIVTDVPWHVLSGDIDELGFLLWPVTEMPAYSGVKYLGTVGGVEITTLWLEAVIFVAGVGLWWRDGKPGLETLKNAVVD</sequence>
<dbReference type="RefSeq" id="WP_342805292.1">
    <property type="nucleotide sequence ID" value="NZ_JAOPJZ010000001.1"/>
</dbReference>
<gene>
    <name evidence="2" type="ORF">OB919_00510</name>
</gene>
<reference evidence="2 3" key="1">
    <citation type="submission" date="2022-09" db="EMBL/GenBank/DDBJ databases">
        <title>Enrichment on poylsaccharides allowed isolation of novel metabolic and taxonomic groups of Haloarchaea.</title>
        <authorList>
            <person name="Sorokin D.Y."/>
            <person name="Elcheninov A.G."/>
            <person name="Khizhniak T.V."/>
            <person name="Kolganova T.V."/>
            <person name="Kublanov I.V."/>
        </authorList>
    </citation>
    <scope>NUCLEOTIDE SEQUENCE [LARGE SCALE GENOMIC DNA]</scope>
    <source>
        <strain evidence="2 3">AArc-curdl1</strain>
    </source>
</reference>
<dbReference type="AlphaFoldDB" id="A0AAP2Z5G3"/>
<feature type="transmembrane region" description="Helical" evidence="1">
    <location>
        <begin position="141"/>
        <end position="159"/>
    </location>
</feature>
<keyword evidence="3" id="KW-1185">Reference proteome</keyword>
<evidence type="ECO:0000313" key="2">
    <source>
        <dbReference type="EMBL" id="MCU4750473.1"/>
    </source>
</evidence>